<name>A8PRR5_MALGO</name>
<dbReference type="GO" id="GO:0004335">
    <property type="term" value="F:galactokinase activity"/>
    <property type="evidence" value="ECO:0007669"/>
    <property type="project" value="InterPro"/>
</dbReference>
<keyword evidence="3" id="KW-0067">ATP-binding</keyword>
<dbReference type="Gene3D" id="3.30.230.10">
    <property type="match status" value="1"/>
</dbReference>
<evidence type="ECO:0000256" key="4">
    <source>
        <dbReference type="ARBA" id="ARBA00023144"/>
    </source>
</evidence>
<keyword evidence="5" id="KW-0119">Carbohydrate metabolism</keyword>
<dbReference type="FunCoup" id="A8PRR5">
    <property type="interactions" value="237"/>
</dbReference>
<dbReference type="VEuPathDB" id="FungiDB:MGL_0111"/>
<evidence type="ECO:0000313" key="8">
    <source>
        <dbReference type="EMBL" id="EDP45122.1"/>
    </source>
</evidence>
<dbReference type="PANTHER" id="PTHR10457">
    <property type="entry name" value="MEVALONATE KINASE/GALACTOKINASE"/>
    <property type="match status" value="1"/>
</dbReference>
<dbReference type="Pfam" id="PF08544">
    <property type="entry name" value="GHMP_kinases_C"/>
    <property type="match status" value="1"/>
</dbReference>
<dbReference type="STRING" id="425265.A8PRR5"/>
<dbReference type="GO" id="GO:0005829">
    <property type="term" value="C:cytosol"/>
    <property type="evidence" value="ECO:0007669"/>
    <property type="project" value="TreeGrafter"/>
</dbReference>
<protein>
    <recommendedName>
        <fullName evidence="10">Galactokinase</fullName>
    </recommendedName>
</protein>
<dbReference type="PRINTS" id="PR00473">
    <property type="entry name" value="GALCTOKINASE"/>
</dbReference>
<keyword evidence="9" id="KW-1185">Reference proteome</keyword>
<comment type="caution">
    <text evidence="8">The sequence shown here is derived from an EMBL/GenBank/DDBJ whole genome shotgun (WGS) entry which is preliminary data.</text>
</comment>
<feature type="domain" description="GHMP kinase C-terminal" evidence="7">
    <location>
        <begin position="364"/>
        <end position="433"/>
    </location>
</feature>
<dbReference type="AlphaFoldDB" id="A8PRR5"/>
<proteinExistence type="inferred from homology"/>
<dbReference type="InterPro" id="IPR006206">
    <property type="entry name" value="Mevalonate/galactokinase"/>
</dbReference>
<dbReference type="GeneID" id="5856642"/>
<evidence type="ECO:0000313" key="9">
    <source>
        <dbReference type="Proteomes" id="UP000008837"/>
    </source>
</evidence>
<keyword evidence="4" id="KW-0299">Galactose metabolism</keyword>
<sequence>MAIEKDILMATAFTPENTDHLRCELHNVVMHFAHTTFQCDLMQPETIELTHIGMTRWSNYFKAALRGLQSVLPADVLRSARGTIHILVDGSVPAESSLSSSAAMTTASMIAVLTALRATHCMTRQAIADLACRSERLVGVNSGGMDQAVSMFGQRDHAIYVSFVPSLRTTPIMLPIQNEYLFLVTNTMMASDKKVHAPVQYNLRVVETRIAACALKRVLGTKADMPFQFPQTLRAVSDTYWLSRPGALDKMMEEYDDVKMAFQDLGKEAAQLQAMLNIVEASLPRCGLSRTEVEELVGLHGQDFDQTFLSDFPIHANQFFLHARAFHVYSEALRVLQFRSVLERTRARTEQGAPVDLHRVAHHLGSLMNASHESLRNDYDCSSSELDLIVCIARKQGALGSRLTGAGWGGCAVHLIHRDSMHAIMHSLKELYYSIKFGYLKESQLEEVMFPTHPAEGACVVHL</sequence>
<evidence type="ECO:0000256" key="1">
    <source>
        <dbReference type="ARBA" id="ARBA00006566"/>
    </source>
</evidence>
<feature type="domain" description="GHMP kinase N-terminal" evidence="6">
    <location>
        <begin position="59"/>
        <end position="154"/>
    </location>
</feature>
<dbReference type="Gene3D" id="3.30.70.3170">
    <property type="match status" value="1"/>
</dbReference>
<dbReference type="PANTHER" id="PTHR10457:SF7">
    <property type="entry name" value="GALACTOKINASE-RELATED"/>
    <property type="match status" value="1"/>
</dbReference>
<dbReference type="EMBL" id="AAYY01000001">
    <property type="protein sequence ID" value="EDP45122.1"/>
    <property type="molecule type" value="Genomic_DNA"/>
</dbReference>
<dbReference type="FunFam" id="1.20.1440.340:FF:000003">
    <property type="entry name" value="GAL1p Galactokinase"/>
    <property type="match status" value="1"/>
</dbReference>
<dbReference type="Gene3D" id="1.20.1440.340">
    <property type="match status" value="1"/>
</dbReference>
<reference evidence="8 9" key="1">
    <citation type="journal article" date="2007" name="Proc. Natl. Acad. Sci. U.S.A.">
        <title>Dandruff-associated Malassezia genomes reveal convergent and divergent virulence traits shared with plant and human fungal pathogens.</title>
        <authorList>
            <person name="Xu J."/>
            <person name="Saunders C.W."/>
            <person name="Hu P."/>
            <person name="Grant R.A."/>
            <person name="Boekhout T."/>
            <person name="Kuramae E.E."/>
            <person name="Kronstad J.W."/>
            <person name="Deangelis Y.M."/>
            <person name="Reeder N.L."/>
            <person name="Johnstone K.R."/>
            <person name="Leland M."/>
            <person name="Fieno A.M."/>
            <person name="Begley W.M."/>
            <person name="Sun Y."/>
            <person name="Lacey M.P."/>
            <person name="Chaudhary T."/>
            <person name="Keough T."/>
            <person name="Chu L."/>
            <person name="Sears R."/>
            <person name="Yuan B."/>
            <person name="Dawson T.L.Jr."/>
        </authorList>
    </citation>
    <scope>NUCLEOTIDE SEQUENCE [LARGE SCALE GENOMIC DNA]</scope>
    <source>
        <strain evidence="9">ATCC MYA-4612 / CBS 7966</strain>
    </source>
</reference>
<gene>
    <name evidence="8" type="ORF">MGL_0111</name>
</gene>
<dbReference type="PIRSF" id="PIRSF000530">
    <property type="entry name" value="Galactokinase"/>
    <property type="match status" value="1"/>
</dbReference>
<dbReference type="InterPro" id="IPR006204">
    <property type="entry name" value="GHMP_kinase_N_dom"/>
</dbReference>
<keyword evidence="2" id="KW-0547">Nucleotide-binding</keyword>
<evidence type="ECO:0000259" key="6">
    <source>
        <dbReference type="Pfam" id="PF00288"/>
    </source>
</evidence>
<organism evidence="8 9">
    <name type="scientific">Malassezia globosa (strain ATCC MYA-4612 / CBS 7966)</name>
    <name type="common">Dandruff-associated fungus</name>
    <dbReference type="NCBI Taxonomy" id="425265"/>
    <lineage>
        <taxon>Eukaryota</taxon>
        <taxon>Fungi</taxon>
        <taxon>Dikarya</taxon>
        <taxon>Basidiomycota</taxon>
        <taxon>Ustilaginomycotina</taxon>
        <taxon>Malasseziomycetes</taxon>
        <taxon>Malasseziales</taxon>
        <taxon>Malasseziaceae</taxon>
        <taxon>Malassezia</taxon>
    </lineage>
</organism>
<dbReference type="RefSeq" id="XP_001732336.1">
    <property type="nucleotide sequence ID" value="XM_001732284.1"/>
</dbReference>
<comment type="similarity">
    <text evidence="1">Belongs to the GHMP kinase family. GalK subfamily.</text>
</comment>
<evidence type="ECO:0008006" key="10">
    <source>
        <dbReference type="Google" id="ProtNLM"/>
    </source>
</evidence>
<evidence type="ECO:0000256" key="2">
    <source>
        <dbReference type="ARBA" id="ARBA00022741"/>
    </source>
</evidence>
<accession>A8PRR5</accession>
<dbReference type="Pfam" id="PF00288">
    <property type="entry name" value="GHMP_kinases_N"/>
    <property type="match status" value="1"/>
</dbReference>
<dbReference type="InterPro" id="IPR000705">
    <property type="entry name" value="Galactokinase"/>
</dbReference>
<dbReference type="InterPro" id="IPR013750">
    <property type="entry name" value="GHMP_kinase_C_dom"/>
</dbReference>
<dbReference type="PRINTS" id="PR00959">
    <property type="entry name" value="MEVGALKINASE"/>
</dbReference>
<dbReference type="InParanoid" id="A8PRR5"/>
<dbReference type="SUPFAM" id="SSF55060">
    <property type="entry name" value="GHMP Kinase, C-terminal domain"/>
    <property type="match status" value="1"/>
</dbReference>
<dbReference type="InterPro" id="IPR036554">
    <property type="entry name" value="GHMP_kinase_C_sf"/>
</dbReference>
<dbReference type="Proteomes" id="UP000008837">
    <property type="component" value="Unassembled WGS sequence"/>
</dbReference>
<dbReference type="GO" id="GO:0005524">
    <property type="term" value="F:ATP binding"/>
    <property type="evidence" value="ECO:0007669"/>
    <property type="project" value="UniProtKB-KW"/>
</dbReference>
<evidence type="ECO:0000256" key="3">
    <source>
        <dbReference type="ARBA" id="ARBA00022840"/>
    </source>
</evidence>
<dbReference type="GO" id="GO:0006012">
    <property type="term" value="P:galactose metabolic process"/>
    <property type="evidence" value="ECO:0007669"/>
    <property type="project" value="UniProtKB-KW"/>
</dbReference>
<dbReference type="OrthoDB" id="187738at2759"/>
<dbReference type="SUPFAM" id="SSF54211">
    <property type="entry name" value="Ribosomal protein S5 domain 2-like"/>
    <property type="match status" value="1"/>
</dbReference>
<dbReference type="KEGG" id="mgl:MGL_0111"/>
<dbReference type="OMA" id="DECELEM"/>
<evidence type="ECO:0000256" key="5">
    <source>
        <dbReference type="ARBA" id="ARBA00023277"/>
    </source>
</evidence>
<dbReference type="InterPro" id="IPR020568">
    <property type="entry name" value="Ribosomal_Su5_D2-typ_SF"/>
</dbReference>
<evidence type="ECO:0000259" key="7">
    <source>
        <dbReference type="Pfam" id="PF08544"/>
    </source>
</evidence>
<dbReference type="InterPro" id="IPR014721">
    <property type="entry name" value="Ribsml_uS5_D2-typ_fold_subgr"/>
</dbReference>